<keyword evidence="5" id="KW-1185">Reference proteome</keyword>
<gene>
    <name evidence="4" type="ORF">AN477_11450</name>
</gene>
<dbReference type="Pfam" id="PF13439">
    <property type="entry name" value="Glyco_transf_4"/>
    <property type="match status" value="1"/>
</dbReference>
<sequence length="404" mass="43382">MRIAIVAPEELPIPPVRGGSVQIYLHALIKKLAGRPGLQVTLLSPGTDRAKIKMNGLTHEVHSRRLRGMGYEAWVVRRIAELSPDVIQIENRPKLAHRILNLKSTGSGLRHAKVVLNLHSTTFVGPMNASRNTIVSTLKGVDAVVLNSRYLKRTVKTNFGLLPSAWNATVIYPGVERGRFSSINHSRTSGGEGSEGAGPGGAGSGGTGSADAGVTGAGPGVHKPMRLIFVGRVIQLKGVLVLVAAIRQLTRQGIPVRLTIVGRTPPWERGYGAKVRSAIKGLPIEWHGFVSPRRLPSLLKEHDVLVLPSQRREAFGLVNLEAMAAGLPVIASRVGGIPEVVTEKSGVLVDKYASAAAFAEAISRLSNNPRLYSTLCDGALQQSRAFTWTKTADAFESLYRKLSK</sequence>
<dbReference type="Gene3D" id="3.40.50.2000">
    <property type="entry name" value="Glycogen Phosphorylase B"/>
    <property type="match status" value="2"/>
</dbReference>
<dbReference type="AlphaFoldDB" id="A0A0P9GRJ8"/>
<feature type="compositionally biased region" description="Gly residues" evidence="1">
    <location>
        <begin position="190"/>
        <end position="208"/>
    </location>
</feature>
<proteinExistence type="predicted"/>
<evidence type="ECO:0008006" key="6">
    <source>
        <dbReference type="Google" id="ProtNLM"/>
    </source>
</evidence>
<dbReference type="RefSeq" id="WP_054969297.1">
    <property type="nucleotide sequence ID" value="NZ_LJCO01000047.1"/>
</dbReference>
<dbReference type="OrthoDB" id="139410at2"/>
<comment type="caution">
    <text evidence="4">The sequence shown here is derived from an EMBL/GenBank/DDBJ whole genome shotgun (WGS) entry which is preliminary data.</text>
</comment>
<accession>A0A0P9GRJ8</accession>
<protein>
    <recommendedName>
        <fullName evidence="6">Glycosyl transferase family 1 domain-containing protein</fullName>
    </recommendedName>
</protein>
<evidence type="ECO:0000313" key="5">
    <source>
        <dbReference type="Proteomes" id="UP000050482"/>
    </source>
</evidence>
<dbReference type="EMBL" id="LJCO01000047">
    <property type="protein sequence ID" value="KPV43615.1"/>
    <property type="molecule type" value="Genomic_DNA"/>
</dbReference>
<dbReference type="PANTHER" id="PTHR12526">
    <property type="entry name" value="GLYCOSYLTRANSFERASE"/>
    <property type="match status" value="1"/>
</dbReference>
<dbReference type="Pfam" id="PF00534">
    <property type="entry name" value="Glycos_transf_1"/>
    <property type="match status" value="1"/>
</dbReference>
<feature type="region of interest" description="Disordered" evidence="1">
    <location>
        <begin position="183"/>
        <end position="216"/>
    </location>
</feature>
<dbReference type="PATRIC" id="fig|471514.4.peg.2641"/>
<dbReference type="InterPro" id="IPR001296">
    <property type="entry name" value="Glyco_trans_1"/>
</dbReference>
<evidence type="ECO:0000313" key="4">
    <source>
        <dbReference type="EMBL" id="KPV43615.1"/>
    </source>
</evidence>
<feature type="domain" description="Glycosyltransferase subfamily 4-like N-terminal" evidence="3">
    <location>
        <begin position="21"/>
        <end position="176"/>
    </location>
</feature>
<dbReference type="Proteomes" id="UP000050482">
    <property type="component" value="Unassembled WGS sequence"/>
</dbReference>
<organism evidence="4 5">
    <name type="scientific">Alicyclobacillus ferrooxydans</name>
    <dbReference type="NCBI Taxonomy" id="471514"/>
    <lineage>
        <taxon>Bacteria</taxon>
        <taxon>Bacillati</taxon>
        <taxon>Bacillota</taxon>
        <taxon>Bacilli</taxon>
        <taxon>Bacillales</taxon>
        <taxon>Alicyclobacillaceae</taxon>
        <taxon>Alicyclobacillus</taxon>
    </lineage>
</organism>
<evidence type="ECO:0000259" key="2">
    <source>
        <dbReference type="Pfam" id="PF00534"/>
    </source>
</evidence>
<dbReference type="GO" id="GO:0016757">
    <property type="term" value="F:glycosyltransferase activity"/>
    <property type="evidence" value="ECO:0007669"/>
    <property type="project" value="InterPro"/>
</dbReference>
<dbReference type="InterPro" id="IPR028098">
    <property type="entry name" value="Glyco_trans_4-like_N"/>
</dbReference>
<reference evidence="4 5" key="1">
    <citation type="submission" date="2015-09" db="EMBL/GenBank/DDBJ databases">
        <title>Draft genome sequence of Alicyclobacillus ferrooxydans DSM 22381.</title>
        <authorList>
            <person name="Hemp J."/>
        </authorList>
    </citation>
    <scope>NUCLEOTIDE SEQUENCE [LARGE SCALE GENOMIC DNA]</scope>
    <source>
        <strain evidence="4 5">TC-34</strain>
    </source>
</reference>
<evidence type="ECO:0000259" key="3">
    <source>
        <dbReference type="Pfam" id="PF13439"/>
    </source>
</evidence>
<feature type="domain" description="Glycosyl transferase family 1" evidence="2">
    <location>
        <begin position="223"/>
        <end position="372"/>
    </location>
</feature>
<dbReference type="CDD" id="cd03801">
    <property type="entry name" value="GT4_PimA-like"/>
    <property type="match status" value="1"/>
</dbReference>
<dbReference type="SUPFAM" id="SSF53756">
    <property type="entry name" value="UDP-Glycosyltransferase/glycogen phosphorylase"/>
    <property type="match status" value="1"/>
</dbReference>
<evidence type="ECO:0000256" key="1">
    <source>
        <dbReference type="SAM" id="MobiDB-lite"/>
    </source>
</evidence>
<name>A0A0P9GRJ8_9BACL</name>
<dbReference type="STRING" id="471514.AN477_11450"/>